<dbReference type="InterPro" id="IPR017870">
    <property type="entry name" value="FeS_cluster_insertion_CS"/>
</dbReference>
<name>A0A1E3VWM0_9HYPH</name>
<gene>
    <name evidence="2" type="ORF">AUC68_10445</name>
</gene>
<dbReference type="GO" id="GO:0005506">
    <property type="term" value="F:iron ion binding"/>
    <property type="evidence" value="ECO:0007669"/>
    <property type="project" value="TreeGrafter"/>
</dbReference>
<dbReference type="InterPro" id="IPR000361">
    <property type="entry name" value="ATAP_core_dom"/>
</dbReference>
<proteinExistence type="predicted"/>
<dbReference type="NCBIfam" id="TIGR00049">
    <property type="entry name" value="iron-sulfur cluster assembly accessory protein"/>
    <property type="match status" value="1"/>
</dbReference>
<evidence type="ECO:0000313" key="3">
    <source>
        <dbReference type="Proteomes" id="UP000094501"/>
    </source>
</evidence>
<dbReference type="InterPro" id="IPR016092">
    <property type="entry name" value="ATAP"/>
</dbReference>
<reference evidence="2 3" key="1">
    <citation type="journal article" date="2016" name="Environ. Microbiol.">
        <title>New Methyloceanibacter diversity from North Sea sediments includes methanotroph containing solely the soluble methane monooxygenase.</title>
        <authorList>
            <person name="Vekeman B."/>
            <person name="Kerckhof F.M."/>
            <person name="Cremers G."/>
            <person name="de Vos P."/>
            <person name="Vandamme P."/>
            <person name="Boon N."/>
            <person name="Op den Camp H.J."/>
            <person name="Heylen K."/>
        </authorList>
    </citation>
    <scope>NUCLEOTIDE SEQUENCE [LARGE SCALE GENOMIC DNA]</scope>
    <source>
        <strain evidence="2 3">R-67174</strain>
    </source>
</reference>
<dbReference type="GO" id="GO:0016226">
    <property type="term" value="P:iron-sulfur cluster assembly"/>
    <property type="evidence" value="ECO:0007669"/>
    <property type="project" value="InterPro"/>
</dbReference>
<accession>A0A1E3VWM0</accession>
<dbReference type="OrthoDB" id="9801228at2"/>
<evidence type="ECO:0000259" key="1">
    <source>
        <dbReference type="Pfam" id="PF01521"/>
    </source>
</evidence>
<dbReference type="STRING" id="1774968.AUC68_10445"/>
<protein>
    <recommendedName>
        <fullName evidence="1">Core domain-containing protein</fullName>
    </recommendedName>
</protein>
<dbReference type="Gene3D" id="2.60.300.12">
    <property type="entry name" value="HesB-like domain"/>
    <property type="match status" value="1"/>
</dbReference>
<dbReference type="PROSITE" id="PS01152">
    <property type="entry name" value="HESB"/>
    <property type="match status" value="1"/>
</dbReference>
<dbReference type="Proteomes" id="UP000094501">
    <property type="component" value="Unassembled WGS sequence"/>
</dbReference>
<sequence length="106" mass="10920">MINLTPEAATAVKGAMERAGKVGAGFRIMVETGGCAGHKYLVGLDTEPRDDDAVFESSGVKVFVDPDSQPLLAGMTVGFVDSLQGSGFVFENPNAASQCSCGKSFG</sequence>
<dbReference type="PANTHER" id="PTHR43011:SF1">
    <property type="entry name" value="IRON-SULFUR CLUSTER ASSEMBLY 2 HOMOLOG, MITOCHONDRIAL"/>
    <property type="match status" value="1"/>
</dbReference>
<dbReference type="GO" id="GO:0051537">
    <property type="term" value="F:2 iron, 2 sulfur cluster binding"/>
    <property type="evidence" value="ECO:0007669"/>
    <property type="project" value="TreeGrafter"/>
</dbReference>
<dbReference type="AlphaFoldDB" id="A0A1E3VWM0"/>
<organism evidence="2 3">
    <name type="scientific">Methyloceanibacter methanicus</name>
    <dbReference type="NCBI Taxonomy" id="1774968"/>
    <lineage>
        <taxon>Bacteria</taxon>
        <taxon>Pseudomonadati</taxon>
        <taxon>Pseudomonadota</taxon>
        <taxon>Alphaproteobacteria</taxon>
        <taxon>Hyphomicrobiales</taxon>
        <taxon>Hyphomicrobiaceae</taxon>
        <taxon>Methyloceanibacter</taxon>
    </lineage>
</organism>
<dbReference type="Pfam" id="PF01521">
    <property type="entry name" value="Fe-S_biosyn"/>
    <property type="match status" value="1"/>
</dbReference>
<dbReference type="EMBL" id="LPWG01000014">
    <property type="protein sequence ID" value="ODR97933.1"/>
    <property type="molecule type" value="Genomic_DNA"/>
</dbReference>
<dbReference type="PANTHER" id="PTHR43011">
    <property type="entry name" value="IRON-SULFUR CLUSTER ASSEMBLY 2 HOMOLOG, MITOCHONDRIAL"/>
    <property type="match status" value="1"/>
</dbReference>
<dbReference type="RefSeq" id="WP_069438262.1">
    <property type="nucleotide sequence ID" value="NZ_LPWG01000014.1"/>
</dbReference>
<evidence type="ECO:0000313" key="2">
    <source>
        <dbReference type="EMBL" id="ODR97933.1"/>
    </source>
</evidence>
<dbReference type="InterPro" id="IPR035903">
    <property type="entry name" value="HesB-like_dom_sf"/>
</dbReference>
<comment type="caution">
    <text evidence="2">The sequence shown here is derived from an EMBL/GenBank/DDBJ whole genome shotgun (WGS) entry which is preliminary data.</text>
</comment>
<dbReference type="SUPFAM" id="SSF89360">
    <property type="entry name" value="HesB-like domain"/>
    <property type="match status" value="1"/>
</dbReference>
<feature type="domain" description="Core" evidence="1">
    <location>
        <begin position="2"/>
        <end position="103"/>
    </location>
</feature>
<keyword evidence="3" id="KW-1185">Reference proteome</keyword>
<dbReference type="GO" id="GO:0051539">
    <property type="term" value="F:4 iron, 4 sulfur cluster binding"/>
    <property type="evidence" value="ECO:0007669"/>
    <property type="project" value="TreeGrafter"/>
</dbReference>